<keyword evidence="2" id="KW-1133">Transmembrane helix</keyword>
<dbReference type="InterPro" id="IPR046291">
    <property type="entry name" value="DUF6328"/>
</dbReference>
<dbReference type="EMBL" id="WHPN01000036">
    <property type="protein sequence ID" value="KAF4410799.1"/>
    <property type="molecule type" value="Genomic_DNA"/>
</dbReference>
<evidence type="ECO:0000256" key="1">
    <source>
        <dbReference type="SAM" id="MobiDB-lite"/>
    </source>
</evidence>
<evidence type="ECO:0008006" key="5">
    <source>
        <dbReference type="Google" id="ProtNLM"/>
    </source>
</evidence>
<reference evidence="3 4" key="1">
    <citation type="submission" date="2019-10" db="EMBL/GenBank/DDBJ databases">
        <title>Streptomyces tenebrisbrunneis sp.nov., an endogenous actinomycete isolated from of Lycium ruthenicum.</title>
        <authorList>
            <person name="Ma L."/>
        </authorList>
    </citation>
    <scope>NUCLEOTIDE SEQUENCE [LARGE SCALE GENOMIC DNA]</scope>
    <source>
        <strain evidence="3 4">TRM 66187</strain>
    </source>
</reference>
<evidence type="ECO:0000313" key="4">
    <source>
        <dbReference type="Proteomes" id="UP000621266"/>
    </source>
</evidence>
<keyword evidence="2" id="KW-0472">Membrane</keyword>
<dbReference type="SUPFAM" id="SSF103473">
    <property type="entry name" value="MFS general substrate transporter"/>
    <property type="match status" value="1"/>
</dbReference>
<feature type="region of interest" description="Disordered" evidence="1">
    <location>
        <begin position="1"/>
        <end position="20"/>
    </location>
</feature>
<name>A0ABQ7FPF0_9ACTN</name>
<dbReference type="Proteomes" id="UP000621266">
    <property type="component" value="Unassembled WGS sequence"/>
</dbReference>
<feature type="compositionally biased region" description="Basic and acidic residues" evidence="1">
    <location>
        <begin position="9"/>
        <end position="20"/>
    </location>
</feature>
<comment type="caution">
    <text evidence="3">The sequence shown here is derived from an EMBL/GenBank/DDBJ whole genome shotgun (WGS) entry which is preliminary data.</text>
</comment>
<protein>
    <recommendedName>
        <fullName evidence="5">Integral membrane protein</fullName>
    </recommendedName>
</protein>
<feature type="transmembrane region" description="Helical" evidence="2">
    <location>
        <begin position="104"/>
        <end position="128"/>
    </location>
</feature>
<accession>A0ABQ7FPF0</accession>
<dbReference type="RefSeq" id="WP_098754483.1">
    <property type="nucleotide sequence ID" value="NZ_WHPN01000036.1"/>
</dbReference>
<keyword evidence="2" id="KW-0812">Transmembrane</keyword>
<dbReference type="InterPro" id="IPR036259">
    <property type="entry name" value="MFS_trans_sf"/>
</dbReference>
<gene>
    <name evidence="3" type="ORF">GCU69_01940</name>
</gene>
<feature type="transmembrane region" description="Helical" evidence="2">
    <location>
        <begin position="63"/>
        <end position="84"/>
    </location>
</feature>
<evidence type="ECO:0000313" key="3">
    <source>
        <dbReference type="EMBL" id="KAF4410799.1"/>
    </source>
</evidence>
<evidence type="ECO:0000256" key="2">
    <source>
        <dbReference type="SAM" id="Phobius"/>
    </source>
</evidence>
<dbReference type="Pfam" id="PF19853">
    <property type="entry name" value="DUF6328"/>
    <property type="match status" value="1"/>
</dbReference>
<keyword evidence="4" id="KW-1185">Reference proteome</keyword>
<sequence length="176" mass="19415">MPHAYEPPTGRDETKEEQADRKWGELLQEVRVAQTGIQILLAFLLTSAFSPRFPELDDFGHDLYVVTIMFGAGATGALIAPVTLHRMVTGHRLKPETVLWASRITMVGLVLLLCTVGAALTLILRFVIHDSLAVWLAAAVLLWFVSCWFLPAAWLRHRNRQLQSAARGTDGGNGGN</sequence>
<organism evidence="3 4">
    <name type="scientific">Streptomyces lycii</name>
    <dbReference type="NCBI Taxonomy" id="2654337"/>
    <lineage>
        <taxon>Bacteria</taxon>
        <taxon>Bacillati</taxon>
        <taxon>Actinomycetota</taxon>
        <taxon>Actinomycetes</taxon>
        <taxon>Kitasatosporales</taxon>
        <taxon>Streptomycetaceae</taxon>
        <taxon>Streptomyces</taxon>
    </lineage>
</organism>
<proteinExistence type="predicted"/>
<feature type="transmembrane region" description="Helical" evidence="2">
    <location>
        <begin position="134"/>
        <end position="155"/>
    </location>
</feature>